<keyword evidence="4" id="KW-0067">ATP-binding</keyword>
<dbReference type="EMBL" id="QJJK01000005">
    <property type="protein sequence ID" value="PXW58773.1"/>
    <property type="molecule type" value="Genomic_DNA"/>
</dbReference>
<dbReference type="Proteomes" id="UP000248021">
    <property type="component" value="Unassembled WGS sequence"/>
</dbReference>
<dbReference type="PANTHER" id="PTHR43499">
    <property type="entry name" value="ABC TRANSPORTER I FAMILY MEMBER 1"/>
    <property type="match status" value="1"/>
</dbReference>
<dbReference type="GO" id="GO:0005524">
    <property type="term" value="F:ATP binding"/>
    <property type="evidence" value="ECO:0007669"/>
    <property type="project" value="UniProtKB-KW"/>
</dbReference>
<evidence type="ECO:0000256" key="1">
    <source>
        <dbReference type="ARBA" id="ARBA00022448"/>
    </source>
</evidence>
<dbReference type="InterPro" id="IPR003439">
    <property type="entry name" value="ABC_transporter-like_ATP-bd"/>
</dbReference>
<keyword evidence="5" id="KW-1278">Translocase</keyword>
<dbReference type="SUPFAM" id="SSF52540">
    <property type="entry name" value="P-loop containing nucleoside triphosphate hydrolases"/>
    <property type="match status" value="1"/>
</dbReference>
<proteinExistence type="predicted"/>
<dbReference type="SMART" id="SM00382">
    <property type="entry name" value="AAA"/>
    <property type="match status" value="1"/>
</dbReference>
<keyword evidence="9" id="KW-1185">Reference proteome</keyword>
<evidence type="ECO:0000256" key="3">
    <source>
        <dbReference type="ARBA" id="ARBA00022748"/>
    </source>
</evidence>
<reference evidence="8 9" key="1">
    <citation type="submission" date="2018-05" db="EMBL/GenBank/DDBJ databases">
        <title>Genomic Encyclopedia of Type Strains, Phase IV (KMG-IV): sequencing the most valuable type-strain genomes for metagenomic binning, comparative biology and taxonomic classification.</title>
        <authorList>
            <person name="Goeker M."/>
        </authorList>
    </citation>
    <scope>NUCLEOTIDE SEQUENCE [LARGE SCALE GENOMIC DNA]</scope>
    <source>
        <strain evidence="8 9">DSM 6462</strain>
    </source>
</reference>
<keyword evidence="1" id="KW-0813">Transport</keyword>
<dbReference type="PANTHER" id="PTHR43499:SF1">
    <property type="entry name" value="ABC TRANSPORTER I FAMILY MEMBER 1"/>
    <property type="match status" value="1"/>
</dbReference>
<evidence type="ECO:0000256" key="6">
    <source>
        <dbReference type="ARBA" id="ARBA00023136"/>
    </source>
</evidence>
<evidence type="ECO:0000313" key="9">
    <source>
        <dbReference type="Proteomes" id="UP000248021"/>
    </source>
</evidence>
<dbReference type="InterPro" id="IPR027417">
    <property type="entry name" value="P-loop_NTPase"/>
</dbReference>
<name>A0A2V3U6B7_9HYPH</name>
<keyword evidence="6" id="KW-0472">Membrane</keyword>
<dbReference type="NCBIfam" id="TIGR01189">
    <property type="entry name" value="ccmA"/>
    <property type="match status" value="1"/>
</dbReference>
<dbReference type="GO" id="GO:0017004">
    <property type="term" value="P:cytochrome complex assembly"/>
    <property type="evidence" value="ECO:0007669"/>
    <property type="project" value="UniProtKB-KW"/>
</dbReference>
<dbReference type="AlphaFoldDB" id="A0A2V3U6B7"/>
<accession>A0A2V3U6B7</accession>
<keyword evidence="3" id="KW-0201">Cytochrome c-type biogenesis</keyword>
<dbReference type="GO" id="GO:0016887">
    <property type="term" value="F:ATP hydrolysis activity"/>
    <property type="evidence" value="ECO:0007669"/>
    <property type="project" value="InterPro"/>
</dbReference>
<protein>
    <submittedName>
        <fullName evidence="8">Heme exporter protein A</fullName>
    </submittedName>
</protein>
<organism evidence="8 9">
    <name type="scientific">Chelatococcus asaccharovorans</name>
    <dbReference type="NCBI Taxonomy" id="28210"/>
    <lineage>
        <taxon>Bacteria</taxon>
        <taxon>Pseudomonadati</taxon>
        <taxon>Pseudomonadota</taxon>
        <taxon>Alphaproteobacteria</taxon>
        <taxon>Hyphomicrobiales</taxon>
        <taxon>Chelatococcaceae</taxon>
        <taxon>Chelatococcus</taxon>
    </lineage>
</organism>
<keyword evidence="2" id="KW-0547">Nucleotide-binding</keyword>
<evidence type="ECO:0000256" key="5">
    <source>
        <dbReference type="ARBA" id="ARBA00022967"/>
    </source>
</evidence>
<comment type="caution">
    <text evidence="8">The sequence shown here is derived from an EMBL/GenBank/DDBJ whole genome shotgun (WGS) entry which is preliminary data.</text>
</comment>
<evidence type="ECO:0000256" key="4">
    <source>
        <dbReference type="ARBA" id="ARBA00022840"/>
    </source>
</evidence>
<feature type="domain" description="ABC transporter" evidence="7">
    <location>
        <begin position="3"/>
        <end position="224"/>
    </location>
</feature>
<dbReference type="Pfam" id="PF00005">
    <property type="entry name" value="ABC_tran"/>
    <property type="match status" value="1"/>
</dbReference>
<dbReference type="GO" id="GO:0022857">
    <property type="term" value="F:transmembrane transporter activity"/>
    <property type="evidence" value="ECO:0007669"/>
    <property type="project" value="InterPro"/>
</dbReference>
<evidence type="ECO:0000313" key="8">
    <source>
        <dbReference type="EMBL" id="PXW58773.1"/>
    </source>
</evidence>
<gene>
    <name evidence="8" type="ORF">C7450_105121</name>
</gene>
<dbReference type="OrthoDB" id="9800654at2"/>
<dbReference type="InterPro" id="IPR005895">
    <property type="entry name" value="ABC_transptr_haem_export_CcmA"/>
</dbReference>
<dbReference type="Gene3D" id="3.40.50.300">
    <property type="entry name" value="P-loop containing nucleotide triphosphate hydrolases"/>
    <property type="match status" value="1"/>
</dbReference>
<sequence length="229" mass="23445">MKLAIDHLSCRRAGRLLIDDLTLTIAGGEALVVKGPNGAGKSTLLATLAGRLKPAGGTIRLVGDDATAGRGGEEDAPLAERAVLVGHRDGLKVALTAAENLVFAAAMLGAPATPAEAAAALDVFGLAHLADIPVGYLSAGQRRRVALTRLVLARFVPVDRPVWLLDEPTSALDAAAQEDLAHLMRQHLAGGGLIVAATHLPLGLEGARSLTLGSQAGYHDAADGWEFGA</sequence>
<evidence type="ECO:0000256" key="2">
    <source>
        <dbReference type="ARBA" id="ARBA00022741"/>
    </source>
</evidence>
<dbReference type="PROSITE" id="PS50893">
    <property type="entry name" value="ABC_TRANSPORTER_2"/>
    <property type="match status" value="1"/>
</dbReference>
<evidence type="ECO:0000259" key="7">
    <source>
        <dbReference type="PROSITE" id="PS50893"/>
    </source>
</evidence>
<dbReference type="InterPro" id="IPR003593">
    <property type="entry name" value="AAA+_ATPase"/>
</dbReference>